<dbReference type="Proteomes" id="UP000604046">
    <property type="component" value="Unassembled WGS sequence"/>
</dbReference>
<proteinExistence type="predicted"/>
<evidence type="ECO:0000313" key="1">
    <source>
        <dbReference type="EMBL" id="CAE7416905.1"/>
    </source>
</evidence>
<gene>
    <name evidence="1" type="ORF">SNAT2548_LOCUS22668</name>
</gene>
<protein>
    <submittedName>
        <fullName evidence="1">Uncharacterized protein</fullName>
    </submittedName>
</protein>
<accession>A0A812R363</accession>
<keyword evidence="2" id="KW-1185">Reference proteome</keyword>
<organism evidence="1 2">
    <name type="scientific">Symbiodinium natans</name>
    <dbReference type="NCBI Taxonomy" id="878477"/>
    <lineage>
        <taxon>Eukaryota</taxon>
        <taxon>Sar</taxon>
        <taxon>Alveolata</taxon>
        <taxon>Dinophyceae</taxon>
        <taxon>Suessiales</taxon>
        <taxon>Symbiodiniaceae</taxon>
        <taxon>Symbiodinium</taxon>
    </lineage>
</organism>
<name>A0A812R363_9DINO</name>
<dbReference type="EMBL" id="CAJNDS010002296">
    <property type="protein sequence ID" value="CAE7416905.1"/>
    <property type="molecule type" value="Genomic_DNA"/>
</dbReference>
<dbReference type="AlphaFoldDB" id="A0A812R363"/>
<comment type="caution">
    <text evidence="1">The sequence shown here is derived from an EMBL/GenBank/DDBJ whole genome shotgun (WGS) entry which is preliminary data.</text>
</comment>
<evidence type="ECO:0000313" key="2">
    <source>
        <dbReference type="Proteomes" id="UP000604046"/>
    </source>
</evidence>
<sequence>MECDATAGDESNRVNDDCRGCGDRFFVSVDGGWVCARRIDKHEGGEVGSLSVVKVDVTLAAWGMDLKIHCKDYGHSRDVVKVTIGASTVGTRCVQASQNVQCASYAANLGYRQNSDWATAADTWEITTNGRQVCARRTDHHAAWAMNLKIACQAA</sequence>
<reference evidence="1" key="1">
    <citation type="submission" date="2021-02" db="EMBL/GenBank/DDBJ databases">
        <authorList>
            <person name="Dougan E. K."/>
            <person name="Rhodes N."/>
            <person name="Thang M."/>
            <person name="Chan C."/>
        </authorList>
    </citation>
    <scope>NUCLEOTIDE SEQUENCE</scope>
</reference>